<organism evidence="1 2">
    <name type="scientific">Candidatus Clostridium stratigraminis</name>
    <dbReference type="NCBI Taxonomy" id="3381661"/>
    <lineage>
        <taxon>Bacteria</taxon>
        <taxon>Bacillati</taxon>
        <taxon>Bacillota</taxon>
        <taxon>Clostridia</taxon>
        <taxon>Eubacteriales</taxon>
        <taxon>Clostridiaceae</taxon>
        <taxon>Clostridium</taxon>
    </lineage>
</organism>
<dbReference type="RefSeq" id="WP_406769113.1">
    <property type="nucleotide sequence ID" value="NZ_JBJHZZ010000003.1"/>
</dbReference>
<dbReference type="SUPFAM" id="SSF53335">
    <property type="entry name" value="S-adenosyl-L-methionine-dependent methyltransferases"/>
    <property type="match status" value="1"/>
</dbReference>
<dbReference type="InterPro" id="IPR029063">
    <property type="entry name" value="SAM-dependent_MTases_sf"/>
</dbReference>
<dbReference type="EC" id="2.1.1.-" evidence="1"/>
<evidence type="ECO:0000313" key="1">
    <source>
        <dbReference type="EMBL" id="MFL0246636.1"/>
    </source>
</evidence>
<protein>
    <submittedName>
        <fullName evidence="1">tRNA (Mnm(5)s(2)U34)-methyltransferase</fullName>
        <ecNumber evidence="1">2.1.1.-</ecNumber>
    </submittedName>
</protein>
<dbReference type="EMBL" id="JBJHZZ010000003">
    <property type="protein sequence ID" value="MFL0246636.1"/>
    <property type="molecule type" value="Genomic_DNA"/>
</dbReference>
<gene>
    <name evidence="1" type="ORF">ACJDUG_06615</name>
</gene>
<dbReference type="Pfam" id="PF06962">
    <property type="entry name" value="rRNA_methylase"/>
    <property type="match status" value="1"/>
</dbReference>
<dbReference type="Gene3D" id="3.40.50.150">
    <property type="entry name" value="Vaccinia Virus protein VP39"/>
    <property type="match status" value="1"/>
</dbReference>
<sequence length="182" mass="20559">MYNYVGDLSNLAHNIIKNYCSEFEIAIDATLGNGYDTDFLSRIFNQVFCFEIQKEAAESYGPRKKENVIIINDSHENILTHINAKVDCVIYNLGYLPGGNKNITTKAESTVESLKKALKILKPGGIISIAIYAGHAEGEKERDKIMQFSNELPKDEFGVMLHTFINRNNKAPMLLIIERNQK</sequence>
<comment type="caution">
    <text evidence="1">The sequence shown here is derived from an EMBL/GenBank/DDBJ whole genome shotgun (WGS) entry which is preliminary data.</text>
</comment>
<dbReference type="GO" id="GO:0008168">
    <property type="term" value="F:methyltransferase activity"/>
    <property type="evidence" value="ECO:0007669"/>
    <property type="project" value="UniProtKB-KW"/>
</dbReference>
<dbReference type="InterPro" id="IPR010719">
    <property type="entry name" value="MnmM_MeTrfase"/>
</dbReference>
<keyword evidence="1" id="KW-0489">Methyltransferase</keyword>
<dbReference type="Proteomes" id="UP001623591">
    <property type="component" value="Unassembled WGS sequence"/>
</dbReference>
<evidence type="ECO:0000313" key="2">
    <source>
        <dbReference type="Proteomes" id="UP001623591"/>
    </source>
</evidence>
<dbReference type="PANTHER" id="PTHR35276">
    <property type="entry name" value="S-ADENOSYL-L-METHIONINE-DEPENDENT METHYLTRANSFERASES SUPERFAMILY PROTEIN"/>
    <property type="match status" value="1"/>
</dbReference>
<dbReference type="PANTHER" id="PTHR35276:SF1">
    <property type="entry name" value="TRNA (MNM(5)S(2)U34)-METHYLTRANSFERASE, CHLOROPLASTIC"/>
    <property type="match status" value="1"/>
</dbReference>
<proteinExistence type="predicted"/>
<accession>A0ABW8T252</accession>
<dbReference type="GO" id="GO:0032259">
    <property type="term" value="P:methylation"/>
    <property type="evidence" value="ECO:0007669"/>
    <property type="project" value="UniProtKB-KW"/>
</dbReference>
<keyword evidence="1" id="KW-0808">Transferase</keyword>
<keyword evidence="2" id="KW-1185">Reference proteome</keyword>
<reference evidence="1 2" key="1">
    <citation type="submission" date="2024-11" db="EMBL/GenBank/DDBJ databases">
        <authorList>
            <person name="Heng Y.C."/>
            <person name="Lim A.C.H."/>
            <person name="Lee J.K.Y."/>
            <person name="Kittelmann S."/>
        </authorList>
    </citation>
    <scope>NUCLEOTIDE SEQUENCE [LARGE SCALE GENOMIC DNA]</scope>
    <source>
        <strain evidence="1 2">WILCCON 0185</strain>
    </source>
</reference>
<name>A0ABW8T252_9CLOT</name>